<sequence>MALKLKRFINAVLWISGRYNEGRRVHGGRRAFFVQRHFGEVGHGRFHDRGLSLHQKIKFSVGDSVGEVLGDRKMARKCYVEEVRIEQKAARAWTHDYPRAREDARIRDPAEDMLQSEHGGEARFLTW</sequence>
<evidence type="ECO:0000313" key="1">
    <source>
        <dbReference type="EMBL" id="KZV13835.1"/>
    </source>
</evidence>
<dbReference type="OrthoDB" id="2919534at2759"/>
<proteinExistence type="predicted"/>
<evidence type="ECO:0000313" key="2">
    <source>
        <dbReference type="Proteomes" id="UP000250235"/>
    </source>
</evidence>
<protein>
    <submittedName>
        <fullName evidence="1">Uncharacterized protein</fullName>
    </submittedName>
</protein>
<name>A0A2Z7A4F7_9LAMI</name>
<dbReference type="EMBL" id="KV025126">
    <property type="protein sequence ID" value="KZV13835.1"/>
    <property type="molecule type" value="Genomic_DNA"/>
</dbReference>
<keyword evidence="2" id="KW-1185">Reference proteome</keyword>
<organism evidence="1 2">
    <name type="scientific">Dorcoceras hygrometricum</name>
    <dbReference type="NCBI Taxonomy" id="472368"/>
    <lineage>
        <taxon>Eukaryota</taxon>
        <taxon>Viridiplantae</taxon>
        <taxon>Streptophyta</taxon>
        <taxon>Embryophyta</taxon>
        <taxon>Tracheophyta</taxon>
        <taxon>Spermatophyta</taxon>
        <taxon>Magnoliopsida</taxon>
        <taxon>eudicotyledons</taxon>
        <taxon>Gunneridae</taxon>
        <taxon>Pentapetalae</taxon>
        <taxon>asterids</taxon>
        <taxon>lamiids</taxon>
        <taxon>Lamiales</taxon>
        <taxon>Gesneriaceae</taxon>
        <taxon>Didymocarpoideae</taxon>
        <taxon>Trichosporeae</taxon>
        <taxon>Loxocarpinae</taxon>
        <taxon>Dorcoceras</taxon>
    </lineage>
</organism>
<gene>
    <name evidence="1" type="ORF">F511_44971</name>
</gene>
<dbReference type="Proteomes" id="UP000250235">
    <property type="component" value="Unassembled WGS sequence"/>
</dbReference>
<accession>A0A2Z7A4F7</accession>
<dbReference type="AlphaFoldDB" id="A0A2Z7A4F7"/>
<reference evidence="1 2" key="1">
    <citation type="journal article" date="2015" name="Proc. Natl. Acad. Sci. U.S.A.">
        <title>The resurrection genome of Boea hygrometrica: A blueprint for survival of dehydration.</title>
        <authorList>
            <person name="Xiao L."/>
            <person name="Yang G."/>
            <person name="Zhang L."/>
            <person name="Yang X."/>
            <person name="Zhao S."/>
            <person name="Ji Z."/>
            <person name="Zhou Q."/>
            <person name="Hu M."/>
            <person name="Wang Y."/>
            <person name="Chen M."/>
            <person name="Xu Y."/>
            <person name="Jin H."/>
            <person name="Xiao X."/>
            <person name="Hu G."/>
            <person name="Bao F."/>
            <person name="Hu Y."/>
            <person name="Wan P."/>
            <person name="Li L."/>
            <person name="Deng X."/>
            <person name="Kuang T."/>
            <person name="Xiang C."/>
            <person name="Zhu J.K."/>
            <person name="Oliver M.J."/>
            <person name="He Y."/>
        </authorList>
    </citation>
    <scope>NUCLEOTIDE SEQUENCE [LARGE SCALE GENOMIC DNA]</scope>
    <source>
        <strain evidence="2">cv. XS01</strain>
    </source>
</reference>